<gene>
    <name evidence="1" type="ORF">M0812_24143</name>
</gene>
<dbReference type="Proteomes" id="UP001146793">
    <property type="component" value="Unassembled WGS sequence"/>
</dbReference>
<comment type="caution">
    <text evidence="1">The sequence shown here is derived from an EMBL/GenBank/DDBJ whole genome shotgun (WGS) entry which is preliminary data.</text>
</comment>
<dbReference type="EMBL" id="JANTQA010000057">
    <property type="protein sequence ID" value="KAJ3428809.1"/>
    <property type="molecule type" value="Genomic_DNA"/>
</dbReference>
<reference evidence="1" key="1">
    <citation type="submission" date="2022-08" db="EMBL/GenBank/DDBJ databases">
        <title>Novel sulphate-reducing endosymbionts in the free-living metamonad Anaeramoeba.</title>
        <authorList>
            <person name="Jerlstrom-Hultqvist J."/>
            <person name="Cepicka I."/>
            <person name="Gallot-Lavallee L."/>
            <person name="Salas-Leiva D."/>
            <person name="Curtis B.A."/>
            <person name="Zahonova K."/>
            <person name="Pipaliya S."/>
            <person name="Dacks J."/>
            <person name="Roger A.J."/>
        </authorList>
    </citation>
    <scope>NUCLEOTIDE SEQUENCE</scope>
    <source>
        <strain evidence="1">Busselton2</strain>
    </source>
</reference>
<sequence>MLSNIEKPNEIDYVLTKKLLRERRGTKNQLRVNYLINLRPKVIWGINQKILDQINSPQEIYLHSNIMNEINECEENMNTDKTFKMKITDDDLDYFMLKQYNLSRIKSKNENWILFGLELLYPSNSNILTQQRSEEFYHKQEYIRLRLTKLYQTKPQLIKGLSESQLSTEFKIPIKIIIDKNAIHKLCTKKINRQKEIRKIERGLISFFRARFNLINKTNFNRLYMVFNQNLYTPSTNNNRYINQPKLKKRRRKIVITPKIKAKKEQDNLEFLECELVRTLIKLKYRL</sequence>
<evidence type="ECO:0000313" key="2">
    <source>
        <dbReference type="Proteomes" id="UP001146793"/>
    </source>
</evidence>
<protein>
    <submittedName>
        <fullName evidence="1">Uncharacterized protein</fullName>
    </submittedName>
</protein>
<name>A0AAV7YJF4_9EUKA</name>
<evidence type="ECO:0000313" key="1">
    <source>
        <dbReference type="EMBL" id="KAJ3428809.1"/>
    </source>
</evidence>
<dbReference type="AlphaFoldDB" id="A0AAV7YJF4"/>
<proteinExistence type="predicted"/>
<organism evidence="1 2">
    <name type="scientific">Anaeramoeba flamelloides</name>
    <dbReference type="NCBI Taxonomy" id="1746091"/>
    <lineage>
        <taxon>Eukaryota</taxon>
        <taxon>Metamonada</taxon>
        <taxon>Anaeramoebidae</taxon>
        <taxon>Anaeramoeba</taxon>
    </lineage>
</organism>
<accession>A0AAV7YJF4</accession>